<proteinExistence type="predicted"/>
<dbReference type="Pfam" id="PF13692">
    <property type="entry name" value="Glyco_trans_1_4"/>
    <property type="match status" value="1"/>
</dbReference>
<comment type="caution">
    <text evidence="1">The sequence shown here is derived from an EMBL/GenBank/DDBJ whole genome shotgun (WGS) entry which is preliminary data.</text>
</comment>
<evidence type="ECO:0000313" key="2">
    <source>
        <dbReference type="Proteomes" id="UP000024001"/>
    </source>
</evidence>
<keyword evidence="2" id="KW-1185">Reference proteome</keyword>
<dbReference type="SUPFAM" id="SSF53756">
    <property type="entry name" value="UDP-Glycosyltransferase/glycogen phosphorylase"/>
    <property type="match status" value="1"/>
</dbReference>
<name>A0A031FWR1_9MICO</name>
<dbReference type="OrthoDB" id="3371840at2"/>
<keyword evidence="1" id="KW-0328">Glycosyltransferase</keyword>
<organism evidence="1 2">
    <name type="scientific">Microbacterium oleivorans</name>
    <dbReference type="NCBI Taxonomy" id="273677"/>
    <lineage>
        <taxon>Bacteria</taxon>
        <taxon>Bacillati</taxon>
        <taxon>Actinomycetota</taxon>
        <taxon>Actinomycetes</taxon>
        <taxon>Micrococcales</taxon>
        <taxon>Microbacteriaceae</taxon>
        <taxon>Microbacterium</taxon>
    </lineage>
</organism>
<dbReference type="RefSeq" id="WP_081416936.1">
    <property type="nucleotide sequence ID" value="NZ_JFYO01000003.1"/>
</dbReference>
<accession>A0A031FWR1</accession>
<dbReference type="Proteomes" id="UP000024001">
    <property type="component" value="Unassembled WGS sequence"/>
</dbReference>
<dbReference type="PANTHER" id="PTHR12526">
    <property type="entry name" value="GLYCOSYLTRANSFERASE"/>
    <property type="match status" value="1"/>
</dbReference>
<sequence>MPESTRANRSKHARYYRGARTAHLERLEAQHPGDFLYNKTLYDFDISKAPSGTRVRRVGIGTVLVSILKREYDVLEIVEPYAPSALPQNLLISLVWRVSRIGGRTPTKLVTYAIENADLPEKFSQQFHLPLSLTQILLRRAVLFSYRSLERIVFGTQDAAQNYQSLLGASFDNRPKPERRTILGLSSPRPTTDAGSTQPTVIFVGALDDRKGVTLLLDAWPAVAARGLDAQLIVMGKGPKEDEVRSAVADLDNVHFTVDPPRSAIWEALDRSDALVLLSQPYPGWKEQIGLPIVEGLSAGLEIVASTETGVADWLSTHGHRVVPPNSSLSELADAIHAALAHRRSRAEIKGALPQRDGRLEADDWLHQ</sequence>
<evidence type="ECO:0000313" key="1">
    <source>
        <dbReference type="EMBL" id="EZP29038.1"/>
    </source>
</evidence>
<dbReference type="Gene3D" id="3.40.50.2000">
    <property type="entry name" value="Glycogen Phosphorylase B"/>
    <property type="match status" value="1"/>
</dbReference>
<reference evidence="1 2" key="1">
    <citation type="submission" date="2014-03" db="EMBL/GenBank/DDBJ databases">
        <title>Draft Genome Sequences of 13 Willow Endophytes.</title>
        <authorList>
            <person name="Gan H.Y."/>
            <person name="Gan H.M."/>
            <person name="Savka M.A."/>
            <person name="Hudson A.O."/>
        </authorList>
    </citation>
    <scope>NUCLEOTIDE SEQUENCE [LARGE SCALE GENOMIC DNA]</scope>
    <source>
        <strain evidence="1 2">RIT293</strain>
    </source>
</reference>
<dbReference type="CDD" id="cd03801">
    <property type="entry name" value="GT4_PimA-like"/>
    <property type="match status" value="1"/>
</dbReference>
<dbReference type="AlphaFoldDB" id="A0A031FWR1"/>
<dbReference type="eggNOG" id="COG0438">
    <property type="taxonomic scope" value="Bacteria"/>
</dbReference>
<dbReference type="EC" id="2.4.1.57" evidence="1"/>
<gene>
    <name evidence="1" type="primary">pimA</name>
    <name evidence="1" type="ORF">BW34_00887</name>
</gene>
<dbReference type="GO" id="GO:0016757">
    <property type="term" value="F:glycosyltransferase activity"/>
    <property type="evidence" value="ECO:0007669"/>
    <property type="project" value="UniProtKB-KW"/>
</dbReference>
<keyword evidence="1" id="KW-0808">Transferase</keyword>
<protein>
    <submittedName>
        <fullName evidence="1">GDP-mannose-dependent alpha-(1-2)-phosphatidylinositol mannosyltransferase</fullName>
        <ecNumber evidence="1">2.4.1.57</ecNumber>
    </submittedName>
</protein>
<dbReference type="EMBL" id="JFYO01000003">
    <property type="protein sequence ID" value="EZP29038.1"/>
    <property type="molecule type" value="Genomic_DNA"/>
</dbReference>